<evidence type="ECO:0000313" key="2">
    <source>
        <dbReference type="Proteomes" id="UP000050346"/>
    </source>
</evidence>
<dbReference type="PATRIC" id="fig|235272.12.peg.2532"/>
<evidence type="ECO:0000313" key="1">
    <source>
        <dbReference type="EMBL" id="KPX17306.1"/>
    </source>
</evidence>
<comment type="caution">
    <text evidence="1">The sequence shown here is derived from an EMBL/GenBank/DDBJ whole genome shotgun (WGS) entry which is preliminary data.</text>
</comment>
<name>A0A0P9PZZ9_PSEA0</name>
<dbReference type="Proteomes" id="UP000050346">
    <property type="component" value="Unassembled WGS sequence"/>
</dbReference>
<gene>
    <name evidence="1" type="ORF">ALO71_01874</name>
</gene>
<sequence>MNIVEIAEYAALSKAAYADFKFNSDGENIELIKSLTIDSSFSENEAIALSTQFEVVSQSINGIASGFLQHYSEQKLILRNTSYRSEERTT</sequence>
<organism evidence="1 2">
    <name type="scientific">Pseudomonas amygdali pv. dendropanacis</name>
    <dbReference type="NCBI Taxonomy" id="235272"/>
    <lineage>
        <taxon>Bacteria</taxon>
        <taxon>Pseudomonadati</taxon>
        <taxon>Pseudomonadota</taxon>
        <taxon>Gammaproteobacteria</taxon>
        <taxon>Pseudomonadales</taxon>
        <taxon>Pseudomonadaceae</taxon>
        <taxon>Pseudomonas</taxon>
        <taxon>Pseudomonas amygdali</taxon>
    </lineage>
</organism>
<protein>
    <submittedName>
        <fullName evidence="1">Uncharacterized protein</fullName>
    </submittedName>
</protein>
<reference evidence="1 2" key="1">
    <citation type="submission" date="2015-09" db="EMBL/GenBank/DDBJ databases">
        <title>Genome announcement of multiple Pseudomonas syringae strains.</title>
        <authorList>
            <person name="Thakur S."/>
            <person name="Wang P.W."/>
            <person name="Gong Y."/>
            <person name="Weir B.S."/>
            <person name="Guttman D.S."/>
        </authorList>
    </citation>
    <scope>NUCLEOTIDE SEQUENCE [LARGE SCALE GENOMIC DNA]</scope>
    <source>
        <strain evidence="1 2">ICMP9150</strain>
    </source>
</reference>
<accession>A0A0P9PZZ9</accession>
<dbReference type="EMBL" id="LJQG01000213">
    <property type="protein sequence ID" value="KPX17306.1"/>
    <property type="molecule type" value="Genomic_DNA"/>
</dbReference>
<dbReference type="RefSeq" id="WP_044324993.1">
    <property type="nucleotide sequence ID" value="NZ_JYHG01000139.1"/>
</dbReference>
<proteinExistence type="predicted"/>
<dbReference type="AlphaFoldDB" id="A0A0P9PZZ9"/>